<proteinExistence type="predicted"/>
<reference evidence="2" key="1">
    <citation type="submission" date="2015-10" db="EMBL/GenBank/DDBJ databases">
        <title>Draft Genome Sequences of 11 Lactococcus lactis subspecies cremoris strains.</title>
        <authorList>
            <person name="Wels M."/>
            <person name="Backus L."/>
            <person name="Boekhorst J."/>
            <person name="Dijkstra A."/>
            <person name="Beerthuizen M."/>
            <person name="Kelly W."/>
            <person name="Siezen R."/>
            <person name="Bachmann H."/>
            <person name="Van Hijum S."/>
        </authorList>
    </citation>
    <scope>NUCLEOTIDE SEQUENCE [LARGE SCALE GENOMIC DNA]</scope>
    <source>
        <strain evidence="2">LMG9449</strain>
    </source>
</reference>
<gene>
    <name evidence="1" type="ORF">LMG9449_1682</name>
</gene>
<evidence type="ECO:0000313" key="2">
    <source>
        <dbReference type="Proteomes" id="UP000053612"/>
    </source>
</evidence>
<dbReference type="Proteomes" id="UP000053612">
    <property type="component" value="Unassembled WGS sequence"/>
</dbReference>
<protein>
    <submittedName>
        <fullName evidence="1">Uncharacterized protein</fullName>
    </submittedName>
</protein>
<dbReference type="RefSeq" id="WP_058225029.1">
    <property type="nucleotide sequence ID" value="NZ_LKLS01000138.1"/>
</dbReference>
<dbReference type="AlphaFoldDB" id="A0A0V8DUP6"/>
<comment type="caution">
    <text evidence="1">The sequence shown here is derived from an EMBL/GenBank/DDBJ whole genome shotgun (WGS) entry which is preliminary data.</text>
</comment>
<dbReference type="PATRIC" id="fig|1360.109.peg.782"/>
<sequence>MTDEKMNALGFVELTDEELMMIKGGESGLNWNDWSKIANGWGSAANYNAGSVAAAYQYNPYDDF</sequence>
<name>A0A0V8DUP6_LACLL</name>
<accession>A0A0V8DUP6</accession>
<organism evidence="1 2">
    <name type="scientific">Lactococcus lactis subsp. lactis</name>
    <name type="common">Streptococcus lactis</name>
    <dbReference type="NCBI Taxonomy" id="1360"/>
    <lineage>
        <taxon>Bacteria</taxon>
        <taxon>Bacillati</taxon>
        <taxon>Bacillota</taxon>
        <taxon>Bacilli</taxon>
        <taxon>Lactobacillales</taxon>
        <taxon>Streptococcaceae</taxon>
        <taxon>Lactococcus</taxon>
    </lineage>
</organism>
<dbReference type="EMBL" id="LKLS01000138">
    <property type="protein sequence ID" value="KSU17358.1"/>
    <property type="molecule type" value="Genomic_DNA"/>
</dbReference>
<evidence type="ECO:0000313" key="1">
    <source>
        <dbReference type="EMBL" id="KSU17358.1"/>
    </source>
</evidence>